<accession>A0A2M7ELA0</accession>
<name>A0A2M7ELA0_9BACT</name>
<dbReference type="InterPro" id="IPR050921">
    <property type="entry name" value="T4SS_GSP_E_ATPase"/>
</dbReference>
<dbReference type="Gene3D" id="3.40.50.300">
    <property type="entry name" value="P-loop containing nucleotide triphosphate hydrolases"/>
    <property type="match status" value="1"/>
</dbReference>
<dbReference type="Gene3D" id="3.30.450.90">
    <property type="match status" value="1"/>
</dbReference>
<dbReference type="Pfam" id="PF00437">
    <property type="entry name" value="T2SSE"/>
    <property type="match status" value="1"/>
</dbReference>
<evidence type="ECO:0000259" key="2">
    <source>
        <dbReference type="PROSITE" id="PS00662"/>
    </source>
</evidence>
<dbReference type="PANTHER" id="PTHR30486">
    <property type="entry name" value="TWITCHING MOTILITY PROTEIN PILT"/>
    <property type="match status" value="1"/>
</dbReference>
<dbReference type="PROSITE" id="PS00662">
    <property type="entry name" value="T2SP_E"/>
    <property type="match status" value="1"/>
</dbReference>
<dbReference type="EMBL" id="PFEV01000001">
    <property type="protein sequence ID" value="PIV71347.1"/>
    <property type="molecule type" value="Genomic_DNA"/>
</dbReference>
<dbReference type="InterPro" id="IPR027417">
    <property type="entry name" value="P-loop_NTPase"/>
</dbReference>
<evidence type="ECO:0000313" key="3">
    <source>
        <dbReference type="EMBL" id="PIV71347.1"/>
    </source>
</evidence>
<protein>
    <submittedName>
        <fullName evidence="3">Twitching motility protein PilT</fullName>
    </submittedName>
</protein>
<gene>
    <name evidence="3" type="ORF">COW57_00020</name>
</gene>
<reference evidence="4" key="1">
    <citation type="submission" date="2017-09" db="EMBL/GenBank/DDBJ databases">
        <title>Depth-based differentiation of microbial function through sediment-hosted aquifers and enrichment of novel symbionts in the deep terrestrial subsurface.</title>
        <authorList>
            <person name="Probst A.J."/>
            <person name="Ladd B."/>
            <person name="Jarett J.K."/>
            <person name="Geller-Mcgrath D.E."/>
            <person name="Sieber C.M.K."/>
            <person name="Emerson J.B."/>
            <person name="Anantharaman K."/>
            <person name="Thomas B.C."/>
            <person name="Malmstrom R."/>
            <person name="Stieglmeier M."/>
            <person name="Klingl A."/>
            <person name="Woyke T."/>
            <person name="Ryan C.M."/>
            <person name="Banfield J.F."/>
        </authorList>
    </citation>
    <scope>NUCLEOTIDE SEQUENCE [LARGE SCALE GENOMIC DNA]</scope>
</reference>
<comment type="caution">
    <text evidence="3">The sequence shown here is derived from an EMBL/GenBank/DDBJ whole genome shotgun (WGS) entry which is preliminary data.</text>
</comment>
<dbReference type="InterPro" id="IPR006321">
    <property type="entry name" value="PilT/PilU"/>
</dbReference>
<evidence type="ECO:0000256" key="1">
    <source>
        <dbReference type="ARBA" id="ARBA00006611"/>
    </source>
</evidence>
<dbReference type="PANTHER" id="PTHR30486:SF16">
    <property type="entry name" value="TWITCHING MOTILITY PROTEIN PILT"/>
    <property type="match status" value="1"/>
</dbReference>
<feature type="domain" description="Bacterial type II secretion system protein E" evidence="2">
    <location>
        <begin position="194"/>
        <end position="208"/>
    </location>
</feature>
<organism evidence="3 4">
    <name type="scientific">Candidatus Roizmanbacteria bacterium CG17_big_fil_post_rev_8_21_14_2_50_39_7</name>
    <dbReference type="NCBI Taxonomy" id="1974858"/>
    <lineage>
        <taxon>Bacteria</taxon>
        <taxon>Candidatus Roizmaniibacteriota</taxon>
    </lineage>
</organism>
<dbReference type="SUPFAM" id="SSF52540">
    <property type="entry name" value="P-loop containing nucleoside triphosphate hydrolases"/>
    <property type="match status" value="1"/>
</dbReference>
<comment type="similarity">
    <text evidence="1">Belongs to the GSP E family.</text>
</comment>
<dbReference type="NCBIfam" id="TIGR01420">
    <property type="entry name" value="pilT_fam"/>
    <property type="match status" value="1"/>
</dbReference>
<dbReference type="AlphaFoldDB" id="A0A2M7ELA0"/>
<dbReference type="Proteomes" id="UP000228762">
    <property type="component" value="Unassembled WGS sequence"/>
</dbReference>
<dbReference type="GO" id="GO:0005524">
    <property type="term" value="F:ATP binding"/>
    <property type="evidence" value="ECO:0007669"/>
    <property type="project" value="InterPro"/>
</dbReference>
<dbReference type="GO" id="GO:0016887">
    <property type="term" value="F:ATP hydrolysis activity"/>
    <property type="evidence" value="ECO:0007669"/>
    <property type="project" value="InterPro"/>
</dbReference>
<proteinExistence type="inferred from homology"/>
<sequence length="254" mass="28993">MFTIQSLLKETINRNASDLHVIAGYYPSVRINNRLLYLREFGITTAQETSELPKLLLDENQNQLFNENKEMDFSYPFEQVRFRVNLYNSNNTCAASFRLIPSLIRTIQELKLPDIFNTFTTYKQGLILFTGPTGEGKSTSLAAIINELNMRDAQHIVTIEDPIEFVYPKSRSIISQREIGRDSLSWAKALKSCLREDPDIVLVGEMRDYETIQSVLTVAETGHLVFSTLHTGSTTEALNRIIDVFPAHQQNQIK</sequence>
<feature type="non-terminal residue" evidence="3">
    <location>
        <position position="254"/>
    </location>
</feature>
<evidence type="ECO:0000313" key="4">
    <source>
        <dbReference type="Proteomes" id="UP000228762"/>
    </source>
</evidence>
<dbReference type="InterPro" id="IPR001482">
    <property type="entry name" value="T2SS/T4SS_dom"/>
</dbReference>